<protein>
    <recommendedName>
        <fullName evidence="6">Lipoprotein</fullName>
    </recommendedName>
</protein>
<evidence type="ECO:0000313" key="2">
    <source>
        <dbReference type="EMBL" id="KEZ92513.1"/>
    </source>
</evidence>
<evidence type="ECO:0000256" key="1">
    <source>
        <dbReference type="SAM" id="SignalP"/>
    </source>
</evidence>
<reference evidence="3 5" key="2">
    <citation type="submission" date="2018-03" db="EMBL/GenBank/DDBJ databases">
        <title>Genomic Encyclopedia of Archaeal and Bacterial Type Strains, Phase II (KMG-II): from individual species to whole genera.</title>
        <authorList>
            <person name="Goeker M."/>
        </authorList>
    </citation>
    <scope>NUCLEOTIDE SEQUENCE [LARGE SCALE GENOMIC DNA]</scope>
    <source>
        <strain evidence="3 5">DSM 22727</strain>
    </source>
</reference>
<dbReference type="EMBL" id="PVNA01000001">
    <property type="protein sequence ID" value="PRX15351.1"/>
    <property type="molecule type" value="Genomic_DNA"/>
</dbReference>
<keyword evidence="1" id="KW-0732">Signal</keyword>
<sequence>MNMKYFFIIITILSLLTLSSCEISDDGLKVSYSVVAVDSVQMPSTFDFGETYDIPVFYTKPTDCHVFDGFNVTADLNVRNISTVLAQLDSGNCTTGDSVIVEEQTLRFTAASNGSYVFRFFNGLGPNNEETYLEYTVFVLE</sequence>
<accession>A0A084JU79</accession>
<evidence type="ECO:0008006" key="6">
    <source>
        <dbReference type="Google" id="ProtNLM"/>
    </source>
</evidence>
<feature type="signal peptide" evidence="1">
    <location>
        <begin position="1"/>
        <end position="23"/>
    </location>
</feature>
<reference evidence="2 4" key="1">
    <citation type="submission" date="2014-07" db="EMBL/GenBank/DDBJ databases">
        <title>Draft genome sequence of Nonlabens ulvanivorans, an ulvan degrading bacterium.</title>
        <authorList>
            <person name="Kopel M."/>
            <person name="Helbert W."/>
            <person name="Henrissat B."/>
            <person name="Doniger T."/>
            <person name="Banin E."/>
        </authorList>
    </citation>
    <scope>NUCLEOTIDE SEQUENCE [LARGE SCALE GENOMIC DNA]</scope>
    <source>
        <strain evidence="2 4">PLR</strain>
    </source>
</reference>
<proteinExistence type="predicted"/>
<gene>
    <name evidence="2" type="ORF">IL45_10210</name>
    <name evidence="3" type="ORF">LY02_00568</name>
</gene>
<feature type="chain" id="PRO_5001777572" description="Lipoprotein" evidence="1">
    <location>
        <begin position="24"/>
        <end position="141"/>
    </location>
</feature>
<dbReference type="AlphaFoldDB" id="A0A084JU79"/>
<keyword evidence="5" id="KW-1185">Reference proteome</keyword>
<comment type="caution">
    <text evidence="2">The sequence shown here is derived from an EMBL/GenBank/DDBJ whole genome shotgun (WGS) entry which is preliminary data.</text>
</comment>
<dbReference type="Proteomes" id="UP000239997">
    <property type="component" value="Unassembled WGS sequence"/>
</dbReference>
<name>A0A084JU79_NONUL</name>
<dbReference type="PROSITE" id="PS51257">
    <property type="entry name" value="PROKAR_LIPOPROTEIN"/>
    <property type="match status" value="1"/>
</dbReference>
<dbReference type="Proteomes" id="UP000028531">
    <property type="component" value="Unassembled WGS sequence"/>
</dbReference>
<evidence type="ECO:0000313" key="4">
    <source>
        <dbReference type="Proteomes" id="UP000028531"/>
    </source>
</evidence>
<evidence type="ECO:0000313" key="5">
    <source>
        <dbReference type="Proteomes" id="UP000239997"/>
    </source>
</evidence>
<dbReference type="EMBL" id="JPJI01000032">
    <property type="protein sequence ID" value="KEZ92513.1"/>
    <property type="molecule type" value="Genomic_DNA"/>
</dbReference>
<organism evidence="2 4">
    <name type="scientific">Nonlabens ulvanivorans</name>
    <name type="common">Persicivirga ulvanivorans</name>
    <dbReference type="NCBI Taxonomy" id="906888"/>
    <lineage>
        <taxon>Bacteria</taxon>
        <taxon>Pseudomonadati</taxon>
        <taxon>Bacteroidota</taxon>
        <taxon>Flavobacteriia</taxon>
        <taxon>Flavobacteriales</taxon>
        <taxon>Flavobacteriaceae</taxon>
        <taxon>Nonlabens</taxon>
    </lineage>
</organism>
<evidence type="ECO:0000313" key="3">
    <source>
        <dbReference type="EMBL" id="PRX15351.1"/>
    </source>
</evidence>